<dbReference type="InParanoid" id="I7M7E1"/>
<organism evidence="2 3">
    <name type="scientific">Tetrahymena thermophila (strain SB210)</name>
    <dbReference type="NCBI Taxonomy" id="312017"/>
    <lineage>
        <taxon>Eukaryota</taxon>
        <taxon>Sar</taxon>
        <taxon>Alveolata</taxon>
        <taxon>Ciliophora</taxon>
        <taxon>Intramacronucleata</taxon>
        <taxon>Oligohymenophorea</taxon>
        <taxon>Hymenostomatida</taxon>
        <taxon>Tetrahymenina</taxon>
        <taxon>Tetrahymenidae</taxon>
        <taxon>Tetrahymena</taxon>
    </lineage>
</organism>
<dbReference type="GeneID" id="7833327"/>
<dbReference type="AlphaFoldDB" id="I7M7E1"/>
<keyword evidence="1 2" id="KW-0812">Transmembrane</keyword>
<keyword evidence="3" id="KW-1185">Reference proteome</keyword>
<dbReference type="OMA" id="MYMAPND"/>
<keyword evidence="1" id="KW-0472">Membrane</keyword>
<accession>I7M7E1</accession>
<evidence type="ECO:0000313" key="2">
    <source>
        <dbReference type="EMBL" id="EAR92831.1"/>
    </source>
</evidence>
<sequence>MQEIESKQYIGAKEGAHIIYTVCFLAATSIIENKYSEKQCEGVNLLLLVNLVFYGLIIWATYQVITILPKYKNAAIKQFFSFMHGVFGIYMLAVFAYANLLYFDDAFVKNNCTKNTPILAFFTTLFIIVGYVILIIFSMSFFSSIFRRFSKQNNDETGAIEEL</sequence>
<proteinExistence type="predicted"/>
<feature type="transmembrane region" description="Helical" evidence="1">
    <location>
        <begin position="43"/>
        <end position="67"/>
    </location>
</feature>
<protein>
    <submittedName>
        <fullName evidence="2">Transmembrane protein, putative</fullName>
    </submittedName>
</protein>
<evidence type="ECO:0000313" key="3">
    <source>
        <dbReference type="Proteomes" id="UP000009168"/>
    </source>
</evidence>
<feature type="transmembrane region" description="Helical" evidence="1">
    <location>
        <begin position="79"/>
        <end position="98"/>
    </location>
</feature>
<evidence type="ECO:0000256" key="1">
    <source>
        <dbReference type="SAM" id="Phobius"/>
    </source>
</evidence>
<feature type="transmembrane region" description="Helical" evidence="1">
    <location>
        <begin position="118"/>
        <end position="142"/>
    </location>
</feature>
<dbReference type="Proteomes" id="UP000009168">
    <property type="component" value="Unassembled WGS sequence"/>
</dbReference>
<gene>
    <name evidence="2" type="ORF">TTHERM_00293450</name>
</gene>
<dbReference type="KEGG" id="tet:TTHERM_00293450"/>
<dbReference type="EMBL" id="GG662740">
    <property type="protein sequence ID" value="EAR92831.1"/>
    <property type="molecule type" value="Genomic_DNA"/>
</dbReference>
<dbReference type="HOGENOM" id="CLU_1647030_0_0_1"/>
<dbReference type="eggNOG" id="ENOG502SR9B">
    <property type="taxonomic scope" value="Eukaryota"/>
</dbReference>
<keyword evidence="1" id="KW-1133">Transmembrane helix</keyword>
<name>I7M7E1_TETTS</name>
<dbReference type="RefSeq" id="XP_001013076.1">
    <property type="nucleotide sequence ID" value="XM_001013076.3"/>
</dbReference>
<feature type="transmembrane region" description="Helical" evidence="1">
    <location>
        <begin position="12"/>
        <end position="31"/>
    </location>
</feature>
<reference evidence="3" key="1">
    <citation type="journal article" date="2006" name="PLoS Biol.">
        <title>Macronuclear genome sequence of the ciliate Tetrahymena thermophila, a model eukaryote.</title>
        <authorList>
            <person name="Eisen J.A."/>
            <person name="Coyne R.S."/>
            <person name="Wu M."/>
            <person name="Wu D."/>
            <person name="Thiagarajan M."/>
            <person name="Wortman J.R."/>
            <person name="Badger J.H."/>
            <person name="Ren Q."/>
            <person name="Amedeo P."/>
            <person name="Jones K.M."/>
            <person name="Tallon L.J."/>
            <person name="Delcher A.L."/>
            <person name="Salzberg S.L."/>
            <person name="Silva J.C."/>
            <person name="Haas B.J."/>
            <person name="Majoros W.H."/>
            <person name="Farzad M."/>
            <person name="Carlton J.M."/>
            <person name="Smith R.K. Jr."/>
            <person name="Garg J."/>
            <person name="Pearlman R.E."/>
            <person name="Karrer K.M."/>
            <person name="Sun L."/>
            <person name="Manning G."/>
            <person name="Elde N.C."/>
            <person name="Turkewitz A.P."/>
            <person name="Asai D.J."/>
            <person name="Wilkes D.E."/>
            <person name="Wang Y."/>
            <person name="Cai H."/>
            <person name="Collins K."/>
            <person name="Stewart B.A."/>
            <person name="Lee S.R."/>
            <person name="Wilamowska K."/>
            <person name="Weinberg Z."/>
            <person name="Ruzzo W.L."/>
            <person name="Wloga D."/>
            <person name="Gaertig J."/>
            <person name="Frankel J."/>
            <person name="Tsao C.-C."/>
            <person name="Gorovsky M.A."/>
            <person name="Keeling P.J."/>
            <person name="Waller R.F."/>
            <person name="Patron N.J."/>
            <person name="Cherry J.M."/>
            <person name="Stover N.A."/>
            <person name="Krieger C.J."/>
            <person name="del Toro C."/>
            <person name="Ryder H.F."/>
            <person name="Williamson S.C."/>
            <person name="Barbeau R.A."/>
            <person name="Hamilton E.P."/>
            <person name="Orias E."/>
        </authorList>
    </citation>
    <scope>NUCLEOTIDE SEQUENCE [LARGE SCALE GENOMIC DNA]</scope>
    <source>
        <strain evidence="3">SB210</strain>
    </source>
</reference>